<protein>
    <submittedName>
        <fullName evidence="1">DUF1800 family protein</fullName>
    </submittedName>
</protein>
<dbReference type="Pfam" id="PF08811">
    <property type="entry name" value="DUF1800"/>
    <property type="match status" value="1"/>
</dbReference>
<dbReference type="EMBL" id="JADKIO010000009">
    <property type="protein sequence ID" value="MBK9797362.1"/>
    <property type="molecule type" value="Genomic_DNA"/>
</dbReference>
<dbReference type="AlphaFoldDB" id="A0A9D7SGQ4"/>
<name>A0A9D7SGQ4_9BACT</name>
<proteinExistence type="predicted"/>
<evidence type="ECO:0000313" key="2">
    <source>
        <dbReference type="Proteomes" id="UP000886657"/>
    </source>
</evidence>
<organism evidence="1 2">
    <name type="scientific">Candidatus Geothrix skivensis</name>
    <dbReference type="NCBI Taxonomy" id="2954439"/>
    <lineage>
        <taxon>Bacteria</taxon>
        <taxon>Pseudomonadati</taxon>
        <taxon>Acidobacteriota</taxon>
        <taxon>Holophagae</taxon>
        <taxon>Holophagales</taxon>
        <taxon>Holophagaceae</taxon>
        <taxon>Geothrix</taxon>
    </lineage>
</organism>
<dbReference type="InterPro" id="IPR014917">
    <property type="entry name" value="DUF1800"/>
</dbReference>
<accession>A0A9D7SGQ4</accession>
<dbReference type="Proteomes" id="UP000886657">
    <property type="component" value="Unassembled WGS sequence"/>
</dbReference>
<reference evidence="1" key="1">
    <citation type="submission" date="2020-10" db="EMBL/GenBank/DDBJ databases">
        <title>Connecting structure to function with the recovery of over 1000 high-quality activated sludge metagenome-assembled genomes encoding full-length rRNA genes using long-read sequencing.</title>
        <authorList>
            <person name="Singleton C.M."/>
            <person name="Petriglieri F."/>
            <person name="Kristensen J.M."/>
            <person name="Kirkegaard R.H."/>
            <person name="Michaelsen T.Y."/>
            <person name="Andersen M.H."/>
            <person name="Karst S.M."/>
            <person name="Dueholm M.S."/>
            <person name="Nielsen P.H."/>
            <person name="Albertsen M."/>
        </authorList>
    </citation>
    <scope>NUCLEOTIDE SEQUENCE</scope>
    <source>
        <strain evidence="1">Skiv_18-Q3-R9-52_MAXAC.067</strain>
    </source>
</reference>
<gene>
    <name evidence="1" type="ORF">IPP58_12870</name>
</gene>
<evidence type="ECO:0000313" key="1">
    <source>
        <dbReference type="EMBL" id="MBK9797362.1"/>
    </source>
</evidence>
<comment type="caution">
    <text evidence="1">The sequence shown here is derived from an EMBL/GenBank/DDBJ whole genome shotgun (WGS) entry which is preliminary data.</text>
</comment>
<sequence>MANLSAISTWTLADVQHFARRAGFGLNPTDAAALQIQAPGTAIDAWIDGTGPVYDPTAFTAALATADVVTESQVNASTTDPGAVNVAAVPGPHAFLVDTANAWRNNLNTAQAYLAWRMQHNPHAFEERMVLFWHNLFATGWHKVNNAALMLKQIQLFRSQGLGRFDDLLVAVSKDPAMCIWLDSVLNNAPGTSIPNENYAREAMELYSLGADNGYSQADITQLALALSGWSFTLAEADYVPNPASPSQRTVADGHFRVYDGSAIAPDTRAWYGGTRTTLQNMHRTGTISLFGQTLDITTTANGWAKGENALRSIVTVKGANCAKFLAERLLIHFVTAAFTTQDRDDVATMIQASGFDLRVVLKTLLKSQYFFDSAHRFALAEGPVSWTVRAARMLCPPLTVAAGQTPKGYPAWRLVTNNATTFDQMGMKLLDAGGPNGWKEHTGWLNSNNMRYRTKAAAALALAETRSSNGTTYALFPTSVTADWFPTAPASTQAVYDRLVALLQPGPIPTAVGTAWLAALWPTSFVWDAASQTKARELAFLILCSPAGQLY</sequence>